<organism evidence="1 2">
    <name type="scientific">Gimesia aquarii</name>
    <dbReference type="NCBI Taxonomy" id="2527964"/>
    <lineage>
        <taxon>Bacteria</taxon>
        <taxon>Pseudomonadati</taxon>
        <taxon>Planctomycetota</taxon>
        <taxon>Planctomycetia</taxon>
        <taxon>Planctomycetales</taxon>
        <taxon>Planctomycetaceae</taxon>
        <taxon>Gimesia</taxon>
    </lineage>
</organism>
<evidence type="ECO:0000313" key="2">
    <source>
        <dbReference type="Proteomes" id="UP000318384"/>
    </source>
</evidence>
<dbReference type="AlphaFoldDB" id="A0A517WS18"/>
<gene>
    <name evidence="1" type="ORF">V202x_14140</name>
</gene>
<proteinExistence type="predicted"/>
<dbReference type="RefSeq" id="WP_145172431.1">
    <property type="nucleotide sequence ID" value="NZ_CP037422.1"/>
</dbReference>
<keyword evidence="2" id="KW-1185">Reference proteome</keyword>
<sequence>MKRLHMWSIAFEDITNRYDTFETHSPCSDSERQKTVDFMMLKTTGTELFSGKISVPRARRRLRSLRGGTAVSSNKKIPVFQGLNTTGFQVVNIVNDSCV</sequence>
<dbReference type="EMBL" id="CP037422">
    <property type="protein sequence ID" value="QDU08051.1"/>
    <property type="molecule type" value="Genomic_DNA"/>
</dbReference>
<evidence type="ECO:0000313" key="1">
    <source>
        <dbReference type="EMBL" id="QDU08051.1"/>
    </source>
</evidence>
<accession>A0A517WS18</accession>
<dbReference type="Proteomes" id="UP000318384">
    <property type="component" value="Chromosome"/>
</dbReference>
<name>A0A517WS18_9PLAN</name>
<reference evidence="1 2" key="1">
    <citation type="submission" date="2019-03" db="EMBL/GenBank/DDBJ databases">
        <title>Deep-cultivation of Planctomycetes and their phenomic and genomic characterization uncovers novel biology.</title>
        <authorList>
            <person name="Wiegand S."/>
            <person name="Jogler M."/>
            <person name="Boedeker C."/>
            <person name="Pinto D."/>
            <person name="Vollmers J."/>
            <person name="Rivas-Marin E."/>
            <person name="Kohn T."/>
            <person name="Peeters S.H."/>
            <person name="Heuer A."/>
            <person name="Rast P."/>
            <person name="Oberbeckmann S."/>
            <person name="Bunk B."/>
            <person name="Jeske O."/>
            <person name="Meyerdierks A."/>
            <person name="Storesund J.E."/>
            <person name="Kallscheuer N."/>
            <person name="Luecker S."/>
            <person name="Lage O.M."/>
            <person name="Pohl T."/>
            <person name="Merkel B.J."/>
            <person name="Hornburger P."/>
            <person name="Mueller R.-W."/>
            <person name="Bruemmer F."/>
            <person name="Labrenz M."/>
            <person name="Spormann A.M."/>
            <person name="Op den Camp H."/>
            <person name="Overmann J."/>
            <person name="Amann R."/>
            <person name="Jetten M.S.M."/>
            <person name="Mascher T."/>
            <person name="Medema M.H."/>
            <person name="Devos D.P."/>
            <person name="Kaster A.-K."/>
            <person name="Ovreas L."/>
            <person name="Rohde M."/>
            <person name="Galperin M.Y."/>
            <person name="Jogler C."/>
        </authorList>
    </citation>
    <scope>NUCLEOTIDE SEQUENCE [LARGE SCALE GENOMIC DNA]</scope>
    <source>
        <strain evidence="1 2">V202</strain>
    </source>
</reference>
<protein>
    <submittedName>
        <fullName evidence="1">Uncharacterized protein</fullName>
    </submittedName>
</protein>